<dbReference type="PROSITE" id="PS50010">
    <property type="entry name" value="DH_2"/>
    <property type="match status" value="1"/>
</dbReference>
<feature type="region of interest" description="Disordered" evidence="4">
    <location>
        <begin position="981"/>
        <end position="1001"/>
    </location>
</feature>
<evidence type="ECO:0000259" key="5">
    <source>
        <dbReference type="PROSITE" id="PS50010"/>
    </source>
</evidence>
<feature type="region of interest" description="Disordered" evidence="4">
    <location>
        <begin position="542"/>
        <end position="585"/>
    </location>
</feature>
<dbReference type="Gene3D" id="3.30.160.60">
    <property type="entry name" value="Classic Zinc Finger"/>
    <property type="match status" value="1"/>
</dbReference>
<feature type="compositionally biased region" description="Basic and acidic residues" evidence="4">
    <location>
        <begin position="357"/>
        <end position="369"/>
    </location>
</feature>
<dbReference type="Pfam" id="PF00621">
    <property type="entry name" value="RhoGEF"/>
    <property type="match status" value="2"/>
</dbReference>
<reference evidence="8" key="1">
    <citation type="submission" date="2025-08" db="UniProtKB">
        <authorList>
            <consortium name="RefSeq"/>
        </authorList>
    </citation>
    <scope>IDENTIFICATION</scope>
</reference>
<dbReference type="STRING" id="121845.A0A3Q0IVZ3"/>
<feature type="region of interest" description="Disordered" evidence="4">
    <location>
        <begin position="503"/>
        <end position="527"/>
    </location>
</feature>
<feature type="coiled-coil region" evidence="3">
    <location>
        <begin position="898"/>
        <end position="925"/>
    </location>
</feature>
<dbReference type="Pfam" id="PF19057">
    <property type="entry name" value="PH_19"/>
    <property type="match status" value="1"/>
</dbReference>
<dbReference type="Gene3D" id="1.20.900.10">
    <property type="entry name" value="Dbl homology (DH) domain"/>
    <property type="match status" value="2"/>
</dbReference>
<dbReference type="GO" id="GO:0008270">
    <property type="term" value="F:zinc ion binding"/>
    <property type="evidence" value="ECO:0007669"/>
    <property type="project" value="UniProtKB-KW"/>
</dbReference>
<organism evidence="7 8">
    <name type="scientific">Diaphorina citri</name>
    <name type="common">Asian citrus psyllid</name>
    <dbReference type="NCBI Taxonomy" id="121845"/>
    <lineage>
        <taxon>Eukaryota</taxon>
        <taxon>Metazoa</taxon>
        <taxon>Ecdysozoa</taxon>
        <taxon>Arthropoda</taxon>
        <taxon>Hexapoda</taxon>
        <taxon>Insecta</taxon>
        <taxon>Pterygota</taxon>
        <taxon>Neoptera</taxon>
        <taxon>Paraneoptera</taxon>
        <taxon>Hemiptera</taxon>
        <taxon>Sternorrhyncha</taxon>
        <taxon>Psylloidea</taxon>
        <taxon>Psyllidae</taxon>
        <taxon>Diaphorininae</taxon>
        <taxon>Diaphorina</taxon>
    </lineage>
</organism>
<evidence type="ECO:0000256" key="3">
    <source>
        <dbReference type="SAM" id="Coils"/>
    </source>
</evidence>
<dbReference type="PaxDb" id="121845-A0A3Q0IVZ3"/>
<feature type="compositionally biased region" description="Polar residues" evidence="4">
    <location>
        <begin position="542"/>
        <end position="563"/>
    </location>
</feature>
<evidence type="ECO:0000313" key="7">
    <source>
        <dbReference type="Proteomes" id="UP000079169"/>
    </source>
</evidence>
<feature type="compositionally biased region" description="Pro residues" evidence="4">
    <location>
        <begin position="340"/>
        <end position="350"/>
    </location>
</feature>
<evidence type="ECO:0000256" key="2">
    <source>
        <dbReference type="PROSITE-ProRule" id="PRU00042"/>
    </source>
</evidence>
<feature type="coiled-coil region" evidence="3">
    <location>
        <begin position="1100"/>
        <end position="1127"/>
    </location>
</feature>
<dbReference type="InterPro" id="IPR000219">
    <property type="entry name" value="DH_dom"/>
</dbReference>
<evidence type="ECO:0000259" key="6">
    <source>
        <dbReference type="PROSITE" id="PS50157"/>
    </source>
</evidence>
<gene>
    <name evidence="8" type="primary">LOC103510621</name>
</gene>
<sequence>MLTVGSVRVRYISHKDHCVLPSGGRSSRRSGNDERCYCSSSLPQISIANANNRNSLVYRSSLQWKHFIFFGSDNFDENQNNGNLFQEYNISVSGKPQLFTFHRQNLNSKNILDRFSNLRLGGENLGRGGKRGVEKKNRSSDKTERLKQITAKFSPPSTSELKQSNKEFDLSAAPLPDCNVSSKDDIFNLTFAKPESRTIVGAYTQRSIPFRSASFSQVDFLPEGKYVRQNETTYIKPKPPGSNTLPRKKIVEPIVQKRNVCSVERDMPKSTNNNFIGPKFSTRALTHPLGKPLSLSSTTNIPYNTSDNRGLRSLSYQKISESQLEEDIEFYHPPHASSLPPSPFPPPQPPKRNKHKLEKEAANSSKDESQSAEESLNIIKACCTQLSNFDQSPSSPNNNEMYLTTWFSVNGGENKSDVPSNESELADGSLDTIINTTTDSVHTELGESCEGLKEESTDLQPKEPNSGEFNIHHSIEISKSEENLTNKLTETEEPTSIVEPGINKLTSEPRFNPISPGYMRSTSTSKSLEISSENLKIEYQNGGNVERNSPQTYMFSRTGSVSEGDSDQGDKTREGTTSPSPMLPVDCSDYEHRMHKITSRPFSKKPLRGPLLEAEMKKMDVHKKLGKSDSDNFIFLDDIGQFQHRVTDGSNLERSYSVASPTTLPKRKNSIGVPYSVSETPTSKGIHHQRTTSSPSQLEGCAESNAELFEKLMKGSSERLLVPLESLACKNISKKNLDTRTHVVVELYETEKSYVEALQTIVQQYLEPLKSGDLDDRLIEPSVVDEIFHQIPEILREHKEFLHLLKKRIDIWDINQGVGDLVLATSKHEQISGTGHLSRMDTERIPHQIAFSQLKEGKRAQQKPKKRWTDLVKNDLKQVEINENNWRLTAADRNLWRSKIHENIARKHERNIQEATQKRQEQHEEQDQWKWQCPLCEFTREGRRGRQYVSSHMSQAHKERIPVRNSSLICEHCGFVSKSKSGLTSHTKHRHPDAQSDSLQPIKISLRENVPTSNTQPSNQSQSTPSNNDPTCLACGRIFKSTAGLKSHMRVLENMAREHKGKLALDSLLIMPVQRIPRYELLLQTLLKHTDENHVDFTLLRDAQKEIHELAVKINCTERECMELEQIESLIEGLIHLVATERSFLRHDLVTMASSQGTTRKERALFLFSDLLVITSIKRRSGTTRKCSGTYPGSIASTLEVNKYKLLTKIPLHDLDVVKSKWKL</sequence>
<dbReference type="SUPFAM" id="SSF50729">
    <property type="entry name" value="PH domain-like"/>
    <property type="match status" value="1"/>
</dbReference>
<feature type="domain" description="DH" evidence="5">
    <location>
        <begin position="739"/>
        <end position="1117"/>
    </location>
</feature>
<evidence type="ECO:0000256" key="4">
    <source>
        <dbReference type="SAM" id="MobiDB-lite"/>
    </source>
</evidence>
<dbReference type="GO" id="GO:0030036">
    <property type="term" value="P:actin cytoskeleton organization"/>
    <property type="evidence" value="ECO:0007669"/>
    <property type="project" value="TreeGrafter"/>
</dbReference>
<dbReference type="Proteomes" id="UP000079169">
    <property type="component" value="Unplaced"/>
</dbReference>
<keyword evidence="2" id="KW-0863">Zinc-finger</keyword>
<dbReference type="KEGG" id="dci:103510621"/>
<feature type="region of interest" description="Disordered" evidence="4">
    <location>
        <begin position="126"/>
        <end position="145"/>
    </location>
</feature>
<dbReference type="InterPro" id="IPR035899">
    <property type="entry name" value="DBL_dom_sf"/>
</dbReference>
<dbReference type="InterPro" id="IPR011993">
    <property type="entry name" value="PH-like_dom_sf"/>
</dbReference>
<dbReference type="AlphaFoldDB" id="A0A3Q0IVZ3"/>
<dbReference type="InterPro" id="IPR013087">
    <property type="entry name" value="Znf_C2H2_type"/>
</dbReference>
<feature type="region of interest" description="Disordered" evidence="4">
    <location>
        <begin position="332"/>
        <end position="373"/>
    </location>
</feature>
<feature type="compositionally biased region" description="Basic and acidic residues" evidence="4">
    <location>
        <begin position="131"/>
        <end position="145"/>
    </location>
</feature>
<evidence type="ECO:0000313" key="8">
    <source>
        <dbReference type="RefSeq" id="XP_026680427.1"/>
    </source>
</evidence>
<evidence type="ECO:0000256" key="1">
    <source>
        <dbReference type="ARBA" id="ARBA00022658"/>
    </source>
</evidence>
<keyword evidence="1" id="KW-0344">Guanine-nucleotide releasing factor</keyword>
<keyword evidence="2" id="KW-0862">Zinc</keyword>
<dbReference type="RefSeq" id="XP_026680427.1">
    <property type="nucleotide sequence ID" value="XM_026824626.1"/>
</dbReference>
<dbReference type="Gene3D" id="2.30.29.30">
    <property type="entry name" value="Pleckstrin-homology domain (PH domain)/Phosphotyrosine-binding domain (PTB)"/>
    <property type="match status" value="1"/>
</dbReference>
<dbReference type="PANTHER" id="PTHR12877">
    <property type="entry name" value="RHO GUANINE NUCLEOTIDE EXCHANGE FACTOR"/>
    <property type="match status" value="1"/>
</dbReference>
<dbReference type="SMART" id="SM00355">
    <property type="entry name" value="ZnF_C2H2"/>
    <property type="match status" value="3"/>
</dbReference>
<keyword evidence="3" id="KW-0175">Coiled coil</keyword>
<name>A0A3Q0IVZ3_DIACI</name>
<dbReference type="PROSITE" id="PS50157">
    <property type="entry name" value="ZINC_FINGER_C2H2_2"/>
    <property type="match status" value="1"/>
</dbReference>
<feature type="region of interest" description="Disordered" evidence="4">
    <location>
        <begin position="1010"/>
        <end position="1029"/>
    </location>
</feature>
<dbReference type="GO" id="GO:0005085">
    <property type="term" value="F:guanyl-nucleotide exchange factor activity"/>
    <property type="evidence" value="ECO:0007669"/>
    <property type="project" value="UniProtKB-KW"/>
</dbReference>
<dbReference type="GeneID" id="103510621"/>
<accession>A0A3Q0IVZ3</accession>
<keyword evidence="7" id="KW-1185">Reference proteome</keyword>
<feature type="region of interest" description="Disordered" evidence="4">
    <location>
        <begin position="658"/>
        <end position="698"/>
    </location>
</feature>
<dbReference type="InterPro" id="IPR039919">
    <property type="entry name" value="ARHGEF10/ARHGEF17"/>
</dbReference>
<dbReference type="PANTHER" id="PTHR12877:SF15">
    <property type="entry name" value="RHO GUANINE NUCLEOTIDE EXCHANGE FACTOR 17"/>
    <property type="match status" value="1"/>
</dbReference>
<dbReference type="SUPFAM" id="SSF48065">
    <property type="entry name" value="DBL homology domain (DH-domain)"/>
    <property type="match status" value="2"/>
</dbReference>
<proteinExistence type="predicted"/>
<feature type="domain" description="C2H2-type" evidence="6">
    <location>
        <begin position="1030"/>
        <end position="1064"/>
    </location>
</feature>
<feature type="compositionally biased region" description="Low complexity" evidence="4">
    <location>
        <begin position="1011"/>
        <end position="1028"/>
    </location>
</feature>
<dbReference type="SMART" id="SM00325">
    <property type="entry name" value="RhoGEF"/>
    <property type="match status" value="1"/>
</dbReference>
<protein>
    <submittedName>
        <fullName evidence="8">Uncharacterized protein LOC103510621</fullName>
    </submittedName>
</protein>
<keyword evidence="2" id="KW-0479">Metal-binding</keyword>